<keyword evidence="2" id="KW-1185">Reference proteome</keyword>
<dbReference type="InterPro" id="IPR011989">
    <property type="entry name" value="ARM-like"/>
</dbReference>
<dbReference type="Proteomes" id="UP000439903">
    <property type="component" value="Unassembled WGS sequence"/>
</dbReference>
<proteinExistence type="predicted"/>
<organism evidence="1 2">
    <name type="scientific">Gigaspora margarita</name>
    <dbReference type="NCBI Taxonomy" id="4874"/>
    <lineage>
        <taxon>Eukaryota</taxon>
        <taxon>Fungi</taxon>
        <taxon>Fungi incertae sedis</taxon>
        <taxon>Mucoromycota</taxon>
        <taxon>Glomeromycotina</taxon>
        <taxon>Glomeromycetes</taxon>
        <taxon>Diversisporales</taxon>
        <taxon>Gigasporaceae</taxon>
        <taxon>Gigaspora</taxon>
    </lineage>
</organism>
<gene>
    <name evidence="1" type="ORF">F8M41_026004</name>
</gene>
<evidence type="ECO:0000313" key="2">
    <source>
        <dbReference type="Proteomes" id="UP000439903"/>
    </source>
</evidence>
<name>A0A8H3XHJ9_GIGMA</name>
<dbReference type="GO" id="GO:0016301">
    <property type="term" value="F:kinase activity"/>
    <property type="evidence" value="ECO:0007669"/>
    <property type="project" value="UniProtKB-KW"/>
</dbReference>
<keyword evidence="1" id="KW-0418">Kinase</keyword>
<protein>
    <submittedName>
        <fullName evidence="1">Map kinase kinase kinase</fullName>
    </submittedName>
</protein>
<sequence>MGNTSLTTKILKVITISSNNLDASQKEIIIKFLIVMLDIQNQRDINHTSYKIFSIIFNMCQYNKFLQETAAKAGIISHLLYFAKHRNFNKIALIMLFKMASSGRICEGLLWENYHEILGLYFSLLDKQEYQASAFEAISKWLQEKTSEVEQIIILPENINLILKAMDTAEENSIESVLAFLHKIIQSSLHVSYSLAHEHFFKSLLQLSEHYQDFAIRFKLLKILRSLCDINPQREFIINKYKLVEAIEKMSDVDSSSQVKELAKGILSQQYFSKEHFNQNFIGKYSLTKGLIVDIRKIW</sequence>
<evidence type="ECO:0000313" key="1">
    <source>
        <dbReference type="EMBL" id="KAF0467442.1"/>
    </source>
</evidence>
<dbReference type="InterPro" id="IPR019399">
    <property type="entry name" value="Parkin_co-regulated_protein"/>
</dbReference>
<keyword evidence="1" id="KW-0808">Transferase</keyword>
<comment type="caution">
    <text evidence="1">The sequence shown here is derived from an EMBL/GenBank/DDBJ whole genome shotgun (WGS) entry which is preliminary data.</text>
</comment>
<accession>A0A8H3XHJ9</accession>
<reference evidence="1 2" key="1">
    <citation type="journal article" date="2019" name="Environ. Microbiol.">
        <title>At the nexus of three kingdoms: the genome of the mycorrhizal fungus Gigaspora margarita provides insights into plant, endobacterial and fungal interactions.</title>
        <authorList>
            <person name="Venice F."/>
            <person name="Ghignone S."/>
            <person name="Salvioli di Fossalunga A."/>
            <person name="Amselem J."/>
            <person name="Novero M."/>
            <person name="Xianan X."/>
            <person name="Sedzielewska Toro K."/>
            <person name="Morin E."/>
            <person name="Lipzen A."/>
            <person name="Grigoriev I.V."/>
            <person name="Henrissat B."/>
            <person name="Martin F.M."/>
            <person name="Bonfante P."/>
        </authorList>
    </citation>
    <scope>NUCLEOTIDE SEQUENCE [LARGE SCALE GENOMIC DNA]</scope>
    <source>
        <strain evidence="1 2">BEG34</strain>
    </source>
</reference>
<dbReference type="AlphaFoldDB" id="A0A8H3XHJ9"/>
<dbReference type="Gene3D" id="1.25.10.10">
    <property type="entry name" value="Leucine-rich Repeat Variant"/>
    <property type="match status" value="1"/>
</dbReference>
<dbReference type="OrthoDB" id="2442739at2759"/>
<dbReference type="EMBL" id="WTPW01000953">
    <property type="protein sequence ID" value="KAF0467442.1"/>
    <property type="molecule type" value="Genomic_DNA"/>
</dbReference>
<dbReference type="InterPro" id="IPR016024">
    <property type="entry name" value="ARM-type_fold"/>
</dbReference>
<dbReference type="Pfam" id="PF10274">
    <property type="entry name" value="ParcG"/>
    <property type="match status" value="1"/>
</dbReference>
<dbReference type="SUPFAM" id="SSF48371">
    <property type="entry name" value="ARM repeat"/>
    <property type="match status" value="1"/>
</dbReference>